<evidence type="ECO:0000313" key="2">
    <source>
        <dbReference type="Proteomes" id="UP000532311"/>
    </source>
</evidence>
<reference evidence="1 2" key="1">
    <citation type="submission" date="2020-05" db="EMBL/GenBank/DDBJ databases">
        <title>Identification and distribution of gene clusters putatively required for synthesis of sphingolipid metabolism inhibitors in phylogenetically diverse species of the filamentous fungus Fusarium.</title>
        <authorList>
            <person name="Kim H.-S."/>
            <person name="Busman M."/>
            <person name="Brown D.W."/>
            <person name="Divon H."/>
            <person name="Uhlig S."/>
            <person name="Proctor R.H."/>
        </authorList>
    </citation>
    <scope>NUCLEOTIDE SEQUENCE [LARGE SCALE GENOMIC DNA]</scope>
    <source>
        <strain evidence="1 2">NRRL 26131</strain>
    </source>
</reference>
<dbReference type="InterPro" id="IPR025533">
    <property type="entry name" value="DUF4419"/>
</dbReference>
<evidence type="ECO:0000313" key="1">
    <source>
        <dbReference type="EMBL" id="KAF5713668.1"/>
    </source>
</evidence>
<dbReference type="AlphaFoldDB" id="A0A8H6DDK2"/>
<dbReference type="PANTHER" id="PTHR31252">
    <property type="entry name" value="DUF4419 DOMAIN-CONTAINING PROTEIN"/>
    <property type="match status" value="1"/>
</dbReference>
<proteinExistence type="predicted"/>
<keyword evidence="2" id="KW-1185">Reference proteome</keyword>
<accession>A0A8H6DDK2</accession>
<comment type="caution">
    <text evidence="1">The sequence shown here is derived from an EMBL/GenBank/DDBJ whole genome shotgun (WGS) entry which is preliminary data.</text>
</comment>
<organism evidence="1 2">
    <name type="scientific">Fusarium globosum</name>
    <dbReference type="NCBI Taxonomy" id="78864"/>
    <lineage>
        <taxon>Eukaryota</taxon>
        <taxon>Fungi</taxon>
        <taxon>Dikarya</taxon>
        <taxon>Ascomycota</taxon>
        <taxon>Pezizomycotina</taxon>
        <taxon>Sordariomycetes</taxon>
        <taxon>Hypocreomycetidae</taxon>
        <taxon>Hypocreales</taxon>
        <taxon>Nectriaceae</taxon>
        <taxon>Fusarium</taxon>
        <taxon>Fusarium fujikuroi species complex</taxon>
    </lineage>
</organism>
<sequence length="361" mass="39744">MDTPIAIPSLNDPNVALHFGAQLLERISPDDYVKSDGVCNLHYAPDASHIVPSQNGFIWAAADTHDRNTGLSIQVDNIWLAILAQLKPFILGAFRIQEAQKIPDFTLPELRNPHMVAERLRGMVGTTFGPQPASVLMPDFSTTTPTYTGAAALILLGKHCQVQHHRVFSPPRDIYERQHQQVHGDAADWNKLREKLGTIQTWSPAFKPMIEGHVSFLDDMLATGNQFYKPAPHVAAPPGASQWTVFWAGMLKLIHGRMIVGGWILCFFDPSKVVYGGTFNDNVTSAVTTLPVRVHDIGGPRNCTMVGGFLGHSHGASGVHDRSTQVELGLVRPMAGWLVYAEKEPPAQKNHEDEEMTEAQT</sequence>
<protein>
    <submittedName>
        <fullName evidence="1">Uncharacterized protein</fullName>
    </submittedName>
</protein>
<dbReference type="Proteomes" id="UP000532311">
    <property type="component" value="Unassembled WGS sequence"/>
</dbReference>
<dbReference type="Pfam" id="PF14388">
    <property type="entry name" value="DUF4419"/>
    <property type="match status" value="1"/>
</dbReference>
<gene>
    <name evidence="1" type="ORF">FGLOB1_3886</name>
</gene>
<name>A0A8H6DDK2_9HYPO</name>
<dbReference type="PANTHER" id="PTHR31252:SF11">
    <property type="entry name" value="DUF4419 DOMAIN-CONTAINING PROTEIN"/>
    <property type="match status" value="1"/>
</dbReference>
<dbReference type="EMBL" id="JAAQPF010000145">
    <property type="protein sequence ID" value="KAF5713668.1"/>
    <property type="molecule type" value="Genomic_DNA"/>
</dbReference>